<dbReference type="Gene3D" id="2.40.260.10">
    <property type="entry name" value="Sortase"/>
    <property type="match status" value="1"/>
</dbReference>
<evidence type="ECO:0000256" key="4">
    <source>
        <dbReference type="SAM" id="SignalP"/>
    </source>
</evidence>
<dbReference type="SUPFAM" id="SSF63817">
    <property type="entry name" value="Sortase"/>
    <property type="match status" value="1"/>
</dbReference>
<dbReference type="GO" id="GO:0016787">
    <property type="term" value="F:hydrolase activity"/>
    <property type="evidence" value="ECO:0007669"/>
    <property type="project" value="UniProtKB-KW"/>
</dbReference>
<evidence type="ECO:0000313" key="6">
    <source>
        <dbReference type="Proteomes" id="UP000199158"/>
    </source>
</evidence>
<dbReference type="EMBL" id="FOCG01000001">
    <property type="protein sequence ID" value="SEM61854.1"/>
    <property type="molecule type" value="Genomic_DNA"/>
</dbReference>
<keyword evidence="4" id="KW-0732">Signal</keyword>
<name>A0A1H7ZVS6_9FIRM</name>
<accession>A0A1H7ZVS6</accession>
<dbReference type="CDD" id="cd05826">
    <property type="entry name" value="Sortase_B"/>
    <property type="match status" value="1"/>
</dbReference>
<evidence type="ECO:0000313" key="5">
    <source>
        <dbReference type="EMBL" id="SEM61854.1"/>
    </source>
</evidence>
<feature type="signal peptide" evidence="4">
    <location>
        <begin position="1"/>
        <end position="30"/>
    </location>
</feature>
<dbReference type="RefSeq" id="WP_092752048.1">
    <property type="nucleotide sequence ID" value="NZ_FOCG01000001.1"/>
</dbReference>
<dbReference type="AlphaFoldDB" id="A0A1H7ZVS6"/>
<organism evidence="5 6">
    <name type="scientific">Hydrogenoanaerobacterium saccharovorans</name>
    <dbReference type="NCBI Taxonomy" id="474960"/>
    <lineage>
        <taxon>Bacteria</taxon>
        <taxon>Bacillati</taxon>
        <taxon>Bacillota</taxon>
        <taxon>Clostridia</taxon>
        <taxon>Eubacteriales</taxon>
        <taxon>Oscillospiraceae</taxon>
        <taxon>Hydrogenoanaerobacterium</taxon>
    </lineage>
</organism>
<dbReference type="Proteomes" id="UP000199158">
    <property type="component" value="Unassembled WGS sequence"/>
</dbReference>
<keyword evidence="1" id="KW-0378">Hydrolase</keyword>
<dbReference type="InterPro" id="IPR005754">
    <property type="entry name" value="Sortase"/>
</dbReference>
<feature type="active site" description="Proton donor/acceptor" evidence="2">
    <location>
        <position position="139"/>
    </location>
</feature>
<evidence type="ECO:0000256" key="2">
    <source>
        <dbReference type="PIRSR" id="PIRSR605754-1"/>
    </source>
</evidence>
<sequence>MRKVLISVLVLLVLAAVAAGAYIFMGNAPAAEQPTEPVNVVFNDIRGPMVPTGSEADDSFYEVSLALQHAYGQNEDTVGWLQIPNTDINNSVLQSNNNMYYLRRNEKKEDDIYGCYYTDYASEFESRQALSANTVIYGHSDLKDNPDGPRFSQLFRFAQKEFAEKNRSIFFSIPSEQMEWQIFAVFYTDLGFEYINPDLDGGSLTAMANEAKARSLYDYGVSIYPNDKILTLSTCSVKYGERRDQRFVVMAKLLPADKKAEEAEELKDNPNPKQPDFASEK</sequence>
<gene>
    <name evidence="5" type="ORF">SAMN05216180_0893</name>
</gene>
<keyword evidence="6" id="KW-1185">Reference proteome</keyword>
<evidence type="ECO:0000256" key="3">
    <source>
        <dbReference type="SAM" id="MobiDB-lite"/>
    </source>
</evidence>
<feature type="region of interest" description="Disordered" evidence="3">
    <location>
        <begin position="260"/>
        <end position="281"/>
    </location>
</feature>
<feature type="active site" description="Acyl-thioester intermediate" evidence="2">
    <location>
        <position position="235"/>
    </location>
</feature>
<dbReference type="STRING" id="474960.SAMN05216180_0893"/>
<feature type="compositionally biased region" description="Basic and acidic residues" evidence="3">
    <location>
        <begin position="260"/>
        <end position="270"/>
    </location>
</feature>
<proteinExistence type="predicted"/>
<evidence type="ECO:0000256" key="1">
    <source>
        <dbReference type="ARBA" id="ARBA00022801"/>
    </source>
</evidence>
<protein>
    <submittedName>
        <fullName evidence="5">Sortase B</fullName>
    </submittedName>
</protein>
<reference evidence="5 6" key="1">
    <citation type="submission" date="2016-10" db="EMBL/GenBank/DDBJ databases">
        <authorList>
            <person name="de Groot N.N."/>
        </authorList>
    </citation>
    <scope>NUCLEOTIDE SEQUENCE [LARGE SCALE GENOMIC DNA]</scope>
    <source>
        <strain evidence="5 6">CGMCC 1.5070</strain>
    </source>
</reference>
<dbReference type="OrthoDB" id="9806013at2"/>
<dbReference type="InterPro" id="IPR023365">
    <property type="entry name" value="Sortase_dom-sf"/>
</dbReference>
<dbReference type="Pfam" id="PF04203">
    <property type="entry name" value="Sortase"/>
    <property type="match status" value="1"/>
</dbReference>
<dbReference type="InterPro" id="IPR009835">
    <property type="entry name" value="SrtB"/>
</dbReference>
<feature type="chain" id="PRO_5011674622" evidence="4">
    <location>
        <begin position="31"/>
        <end position="281"/>
    </location>
</feature>